<accession>A0A839SD36</accession>
<sequence>MMRNITKQIKKAISVNATWCISDFFYFIEMLKNNGFETSFWEGEENWAELLLNRGVVGYVWQKYPLIIIDERCTAEIKGSIDELKYIVVLESKDLTRQEFTIDTDEEITSRIGYRLDTKNFSANDFWFYTIG</sequence>
<keyword evidence="2" id="KW-1185">Reference proteome</keyword>
<reference evidence="1" key="1">
    <citation type="submission" date="2020-08" db="EMBL/GenBank/DDBJ databases">
        <title>Genomic Encyclopedia of Type Strains, Phase III (KMG-III): the genomes of soil and plant-associated and newly described type strains.</title>
        <authorList>
            <person name="Whitman W."/>
        </authorList>
    </citation>
    <scope>NUCLEOTIDE SEQUENCE [LARGE SCALE GENOMIC DNA]</scope>
    <source>
        <strain evidence="1">CECT 8628</strain>
    </source>
</reference>
<dbReference type="Proteomes" id="UP000539265">
    <property type="component" value="Unassembled WGS sequence"/>
</dbReference>
<name>A0A839SD36_9SPHI</name>
<protein>
    <submittedName>
        <fullName evidence="1">Uncharacterized protein</fullName>
    </submittedName>
</protein>
<evidence type="ECO:0000313" key="1">
    <source>
        <dbReference type="EMBL" id="MBB3055222.1"/>
    </source>
</evidence>
<dbReference type="AlphaFoldDB" id="A0A839SD36"/>
<dbReference type="OrthoDB" id="798926at2"/>
<evidence type="ECO:0000313" key="2">
    <source>
        <dbReference type="Proteomes" id="UP000539265"/>
    </source>
</evidence>
<proteinExistence type="predicted"/>
<dbReference type="RefSeq" id="WP_157750669.1">
    <property type="nucleotide sequence ID" value="NZ_AP017313.1"/>
</dbReference>
<comment type="caution">
    <text evidence="1">The sequence shown here is derived from an EMBL/GenBank/DDBJ whole genome shotgun (WGS) entry which is preliminary data.</text>
</comment>
<organism evidence="1 2">
    <name type="scientific">Mucilaginibacter gotjawali</name>
    <dbReference type="NCBI Taxonomy" id="1550579"/>
    <lineage>
        <taxon>Bacteria</taxon>
        <taxon>Pseudomonadati</taxon>
        <taxon>Bacteroidota</taxon>
        <taxon>Sphingobacteriia</taxon>
        <taxon>Sphingobacteriales</taxon>
        <taxon>Sphingobacteriaceae</taxon>
        <taxon>Mucilaginibacter</taxon>
    </lineage>
</organism>
<gene>
    <name evidence="1" type="ORF">FHS11_001639</name>
</gene>
<dbReference type="EMBL" id="JACHWX010000003">
    <property type="protein sequence ID" value="MBB3055222.1"/>
    <property type="molecule type" value="Genomic_DNA"/>
</dbReference>